<protein>
    <submittedName>
        <fullName evidence="1">Uncharacterized protein</fullName>
    </submittedName>
</protein>
<dbReference type="Proteomes" id="UP000237811">
    <property type="component" value="Unassembled WGS sequence"/>
</dbReference>
<name>A0AB37AT09_9BURK</name>
<reference evidence="1 2" key="1">
    <citation type="submission" date="2018-03" db="EMBL/GenBank/DDBJ databases">
        <authorList>
            <person name="Nguyen K."/>
            <person name="Fouts D."/>
            <person name="Sutton G."/>
        </authorList>
    </citation>
    <scope>NUCLEOTIDE SEQUENCE [LARGE SCALE GENOMIC DNA]</scope>
    <source>
        <strain evidence="1 2">AU14328</strain>
    </source>
</reference>
<dbReference type="EMBL" id="PVFR01000052">
    <property type="protein sequence ID" value="PRE46935.1"/>
    <property type="molecule type" value="Genomic_DNA"/>
</dbReference>
<dbReference type="AlphaFoldDB" id="A0AB37AT09"/>
<evidence type="ECO:0000313" key="1">
    <source>
        <dbReference type="EMBL" id="PRE46935.1"/>
    </source>
</evidence>
<organism evidence="1 2">
    <name type="scientific">Burkholderia multivorans</name>
    <dbReference type="NCBI Taxonomy" id="87883"/>
    <lineage>
        <taxon>Bacteria</taxon>
        <taxon>Pseudomonadati</taxon>
        <taxon>Pseudomonadota</taxon>
        <taxon>Betaproteobacteria</taxon>
        <taxon>Burkholderiales</taxon>
        <taxon>Burkholderiaceae</taxon>
        <taxon>Burkholderia</taxon>
        <taxon>Burkholderia cepacia complex</taxon>
    </lineage>
</organism>
<proteinExistence type="predicted"/>
<comment type="caution">
    <text evidence="1">The sequence shown here is derived from an EMBL/GenBank/DDBJ whole genome shotgun (WGS) entry which is preliminary data.</text>
</comment>
<accession>A0AB37AT09</accession>
<evidence type="ECO:0000313" key="2">
    <source>
        <dbReference type="Proteomes" id="UP000237811"/>
    </source>
</evidence>
<sequence>MHAVRRDVLASLACRGRRRGGFRSGRPPPVFIRAHASATSRARGGRFACRARRTARATQACASQV</sequence>
<gene>
    <name evidence="1" type="ORF">C6P99_16545</name>
</gene>